<dbReference type="Proteomes" id="UP000198943">
    <property type="component" value="Unassembled WGS sequence"/>
</dbReference>
<dbReference type="GO" id="GO:0005886">
    <property type="term" value="C:plasma membrane"/>
    <property type="evidence" value="ECO:0007669"/>
    <property type="project" value="TreeGrafter"/>
</dbReference>
<keyword evidence="1" id="KW-0812">Transmembrane</keyword>
<accession>A0A1G6HUT5</accession>
<gene>
    <name evidence="3" type="ORF">SAMN04487864_101242</name>
</gene>
<dbReference type="EMBL" id="FMYW01000001">
    <property type="protein sequence ID" value="SDB97595.1"/>
    <property type="molecule type" value="Genomic_DNA"/>
</dbReference>
<dbReference type="PANTHER" id="PTHR30336">
    <property type="entry name" value="INNER MEMBRANE PROTEIN, PROBABLE PERMEASE"/>
    <property type="match status" value="1"/>
</dbReference>
<dbReference type="CDD" id="cd06259">
    <property type="entry name" value="YdcF-like"/>
    <property type="match status" value="1"/>
</dbReference>
<dbReference type="GO" id="GO:0043164">
    <property type="term" value="P:Gram-negative-bacterium-type cell wall biogenesis"/>
    <property type="evidence" value="ECO:0007669"/>
    <property type="project" value="TreeGrafter"/>
</dbReference>
<dbReference type="Gene3D" id="3.40.50.620">
    <property type="entry name" value="HUPs"/>
    <property type="match status" value="1"/>
</dbReference>
<organism evidence="3 4">
    <name type="scientific">Succiniclasticum ruminis</name>
    <dbReference type="NCBI Taxonomy" id="40841"/>
    <lineage>
        <taxon>Bacteria</taxon>
        <taxon>Bacillati</taxon>
        <taxon>Bacillota</taxon>
        <taxon>Negativicutes</taxon>
        <taxon>Acidaminococcales</taxon>
        <taxon>Acidaminococcaceae</taxon>
        <taxon>Succiniclasticum</taxon>
    </lineage>
</organism>
<keyword evidence="1" id="KW-1133">Transmembrane helix</keyword>
<feature type="transmembrane region" description="Helical" evidence="1">
    <location>
        <begin position="37"/>
        <end position="54"/>
    </location>
</feature>
<evidence type="ECO:0000259" key="2">
    <source>
        <dbReference type="Pfam" id="PF02698"/>
    </source>
</evidence>
<proteinExistence type="predicted"/>
<dbReference type="PANTHER" id="PTHR30336:SF4">
    <property type="entry name" value="ENVELOPE BIOGENESIS FACTOR ELYC"/>
    <property type="match status" value="1"/>
</dbReference>
<evidence type="ECO:0000313" key="4">
    <source>
        <dbReference type="Proteomes" id="UP000198943"/>
    </source>
</evidence>
<evidence type="ECO:0000256" key="1">
    <source>
        <dbReference type="SAM" id="Phobius"/>
    </source>
</evidence>
<reference evidence="4" key="1">
    <citation type="submission" date="2016-10" db="EMBL/GenBank/DDBJ databases">
        <authorList>
            <person name="Varghese N."/>
            <person name="Submissions S."/>
        </authorList>
    </citation>
    <scope>NUCLEOTIDE SEQUENCE [LARGE SCALE GENOMIC DNA]</scope>
    <source>
        <strain evidence="4">DSM 11005</strain>
    </source>
</reference>
<dbReference type="InterPro" id="IPR051599">
    <property type="entry name" value="Cell_Envelope_Assoc"/>
</dbReference>
<dbReference type="AlphaFoldDB" id="A0A1G6HUT5"/>
<evidence type="ECO:0000313" key="3">
    <source>
        <dbReference type="EMBL" id="SDB97595.1"/>
    </source>
</evidence>
<name>A0A1G6HUT5_9FIRM</name>
<dbReference type="Pfam" id="PF02698">
    <property type="entry name" value="DUF218"/>
    <property type="match status" value="1"/>
</dbReference>
<dbReference type="InterPro" id="IPR014729">
    <property type="entry name" value="Rossmann-like_a/b/a_fold"/>
</dbReference>
<dbReference type="InterPro" id="IPR003848">
    <property type="entry name" value="DUF218"/>
</dbReference>
<keyword evidence="4" id="KW-1185">Reference proteome</keyword>
<sequence>MLYVVKLLYAWLLPPGLFILWLLLAHILFVKTRRTRYYFIALAVMYLLSITLVSDRLLQPLETYYAQPELSALRNADAIVVLGGGSVGGVKDFDGEGQVFADPANRLLMGIRLHRALNLPILVSGGQVFSYTGTEADIEYRLLKSVGIGEAFILKEDRSRNTVENARYTKQLCEKMGMDKVILVTSAYHLPRSVLIFEREGVPVIPYPTDYKTNQEIAIDAFSFTPSAEAVRTSAIAMKEYLGILAVKLGAQ</sequence>
<protein>
    <submittedName>
        <fullName evidence="3">Uncharacterized SAM-binding protein YcdF, DUF218 family</fullName>
    </submittedName>
</protein>
<dbReference type="GO" id="GO:0000270">
    <property type="term" value="P:peptidoglycan metabolic process"/>
    <property type="evidence" value="ECO:0007669"/>
    <property type="project" value="TreeGrafter"/>
</dbReference>
<keyword evidence="1" id="KW-0472">Membrane</keyword>
<feature type="domain" description="DUF218" evidence="2">
    <location>
        <begin position="77"/>
        <end position="243"/>
    </location>
</feature>
<feature type="transmembrane region" description="Helical" evidence="1">
    <location>
        <begin position="12"/>
        <end position="30"/>
    </location>
</feature>